<evidence type="ECO:0000313" key="3">
    <source>
        <dbReference type="Proteomes" id="UP000626795"/>
    </source>
</evidence>
<evidence type="ECO:0000313" key="2">
    <source>
        <dbReference type="EMBL" id="VTY03885.1"/>
    </source>
</evidence>
<dbReference type="AlphaFoldDB" id="A0A9X9QX72"/>
<accession>A0A9X9QX72</accession>
<organism evidence="2 3">
    <name type="scientific">Neisseria subflava</name>
    <dbReference type="NCBI Taxonomy" id="28449"/>
    <lineage>
        <taxon>Bacteria</taxon>
        <taxon>Pseudomonadati</taxon>
        <taxon>Pseudomonadota</taxon>
        <taxon>Betaproteobacteria</taxon>
        <taxon>Neisseriales</taxon>
        <taxon>Neisseriaceae</taxon>
        <taxon>Neisseria</taxon>
    </lineage>
</organism>
<comment type="caution">
    <text evidence="2">The sequence shown here is derived from an EMBL/GenBank/DDBJ whole genome shotgun (WGS) entry which is preliminary data.</text>
</comment>
<dbReference type="Proteomes" id="UP000626795">
    <property type="component" value="Unassembled WGS sequence"/>
</dbReference>
<protein>
    <recommendedName>
        <fullName evidence="1">IrrE N-terminal-like domain-containing protein</fullName>
    </recommendedName>
</protein>
<dbReference type="RefSeq" id="WP_239651999.1">
    <property type="nucleotide sequence ID" value="NZ_CABFLZ010000008.1"/>
</dbReference>
<dbReference type="Gene3D" id="1.10.10.2910">
    <property type="match status" value="1"/>
</dbReference>
<evidence type="ECO:0000259" key="1">
    <source>
        <dbReference type="Pfam" id="PF06114"/>
    </source>
</evidence>
<keyword evidence="3" id="KW-1185">Reference proteome</keyword>
<reference evidence="2" key="1">
    <citation type="submission" date="2019-05" db="EMBL/GenBank/DDBJ databases">
        <authorList>
            <person name="Hibberd M."/>
        </authorList>
    </citation>
    <scope>NUCLEOTIDE SEQUENCE</scope>
    <source>
        <strain evidence="2">Neisseria_subflava_BgEED23</strain>
    </source>
</reference>
<gene>
    <name evidence="2" type="ORF">ONOEEDHL_02000</name>
</gene>
<proteinExistence type="predicted"/>
<dbReference type="Pfam" id="PF06114">
    <property type="entry name" value="Peptidase_M78"/>
    <property type="match status" value="1"/>
</dbReference>
<dbReference type="InterPro" id="IPR010359">
    <property type="entry name" value="IrrE_HExxH"/>
</dbReference>
<dbReference type="EMBL" id="CABFLZ010000008">
    <property type="protein sequence ID" value="VTY03885.1"/>
    <property type="molecule type" value="Genomic_DNA"/>
</dbReference>
<feature type="domain" description="IrrE N-terminal-like" evidence="1">
    <location>
        <begin position="92"/>
        <end position="139"/>
    </location>
</feature>
<sequence>MMQPINYLMRGVRVEILSEDTIDFFANEAAKFLGVDKRTRKKMDTFMEMLEEYGIVIDIVADDEWLDITNAMCNNGTILLPNSLYSRICLGEDEAIFIFFHELGHLLLGHKAMLHHSDTLPTKQEDSEWQADEFAKCILRKMGINYIPEQLSLKF</sequence>
<name>A0A9X9QX72_NEISU</name>